<gene>
    <name evidence="2" type="ORF">M421DRAFT_95308</name>
</gene>
<dbReference type="Proteomes" id="UP000800082">
    <property type="component" value="Unassembled WGS sequence"/>
</dbReference>
<feature type="compositionally biased region" description="Basic and acidic residues" evidence="1">
    <location>
        <begin position="146"/>
        <end position="166"/>
    </location>
</feature>
<dbReference type="RefSeq" id="XP_033444788.1">
    <property type="nucleotide sequence ID" value="XM_033598297.1"/>
</dbReference>
<accession>A0A6A5R8K2</accession>
<name>A0A6A5R8K2_9PLEO</name>
<evidence type="ECO:0000256" key="1">
    <source>
        <dbReference type="SAM" id="MobiDB-lite"/>
    </source>
</evidence>
<keyword evidence="3" id="KW-1185">Reference proteome</keyword>
<protein>
    <submittedName>
        <fullName evidence="2">Uncharacterized protein</fullName>
    </submittedName>
</protein>
<evidence type="ECO:0000313" key="3">
    <source>
        <dbReference type="Proteomes" id="UP000800082"/>
    </source>
</evidence>
<dbReference type="GeneID" id="54355964"/>
<proteinExistence type="predicted"/>
<dbReference type="EMBL" id="ML978992">
    <property type="protein sequence ID" value="KAF1924535.1"/>
    <property type="molecule type" value="Genomic_DNA"/>
</dbReference>
<sequence>MTTCARVGAWLAFTCSIQPHRRPGRSCTRAPIFPFPSLFLPRPLISFHTRSASRLDFETGSSHAADGCAHVIVSRGSTSMTSMMQSFSMYSRVRMKRGSTPPEQCIGRRLLGHQGTTHAVQSHVPYRTRGEQSDYEPNTISEYEDEPGKELPDNSDHNKETSKSAPDELDYIEDMYGRGRGRIMGQQSSASEPDDDGGDEHLQNAPGNEEEGA</sequence>
<evidence type="ECO:0000313" key="2">
    <source>
        <dbReference type="EMBL" id="KAF1924535.1"/>
    </source>
</evidence>
<feature type="region of interest" description="Disordered" evidence="1">
    <location>
        <begin position="112"/>
        <end position="213"/>
    </location>
</feature>
<organism evidence="2 3">
    <name type="scientific">Didymella exigua CBS 183.55</name>
    <dbReference type="NCBI Taxonomy" id="1150837"/>
    <lineage>
        <taxon>Eukaryota</taxon>
        <taxon>Fungi</taxon>
        <taxon>Dikarya</taxon>
        <taxon>Ascomycota</taxon>
        <taxon>Pezizomycotina</taxon>
        <taxon>Dothideomycetes</taxon>
        <taxon>Pleosporomycetidae</taxon>
        <taxon>Pleosporales</taxon>
        <taxon>Pleosporineae</taxon>
        <taxon>Didymellaceae</taxon>
        <taxon>Didymella</taxon>
    </lineage>
</organism>
<dbReference type="AlphaFoldDB" id="A0A6A5R8K2"/>
<reference evidence="2" key="1">
    <citation type="journal article" date="2020" name="Stud. Mycol.">
        <title>101 Dothideomycetes genomes: a test case for predicting lifestyles and emergence of pathogens.</title>
        <authorList>
            <person name="Haridas S."/>
            <person name="Albert R."/>
            <person name="Binder M."/>
            <person name="Bloem J."/>
            <person name="Labutti K."/>
            <person name="Salamov A."/>
            <person name="Andreopoulos B."/>
            <person name="Baker S."/>
            <person name="Barry K."/>
            <person name="Bills G."/>
            <person name="Bluhm B."/>
            <person name="Cannon C."/>
            <person name="Castanera R."/>
            <person name="Culley D."/>
            <person name="Daum C."/>
            <person name="Ezra D."/>
            <person name="Gonzalez J."/>
            <person name="Henrissat B."/>
            <person name="Kuo A."/>
            <person name="Liang C."/>
            <person name="Lipzen A."/>
            <person name="Lutzoni F."/>
            <person name="Magnuson J."/>
            <person name="Mondo S."/>
            <person name="Nolan M."/>
            <person name="Ohm R."/>
            <person name="Pangilinan J."/>
            <person name="Park H.-J."/>
            <person name="Ramirez L."/>
            <person name="Alfaro M."/>
            <person name="Sun H."/>
            <person name="Tritt A."/>
            <person name="Yoshinaga Y."/>
            <person name="Zwiers L.-H."/>
            <person name="Turgeon B."/>
            <person name="Goodwin S."/>
            <person name="Spatafora J."/>
            <person name="Crous P."/>
            <person name="Grigoriev I."/>
        </authorList>
    </citation>
    <scope>NUCLEOTIDE SEQUENCE</scope>
    <source>
        <strain evidence="2">CBS 183.55</strain>
    </source>
</reference>